<dbReference type="GO" id="GO:0005198">
    <property type="term" value="F:structural molecule activity"/>
    <property type="evidence" value="ECO:0007669"/>
    <property type="project" value="InterPro"/>
</dbReference>
<feature type="compositionally biased region" description="Basic and acidic residues" evidence="6">
    <location>
        <begin position="628"/>
        <end position="637"/>
    </location>
</feature>
<gene>
    <name evidence="8" type="primary">Epb41l1</name>
    <name evidence="8" type="ORF">CENUNI_R03672</name>
</gene>
<feature type="compositionally biased region" description="Polar residues" evidence="6">
    <location>
        <begin position="75"/>
        <end position="88"/>
    </location>
</feature>
<accession>A0A7K5A2D8</accession>
<feature type="region of interest" description="Disordered" evidence="6">
    <location>
        <begin position="501"/>
        <end position="584"/>
    </location>
</feature>
<dbReference type="PROSITE" id="PS50057">
    <property type="entry name" value="FERM_3"/>
    <property type="match status" value="1"/>
</dbReference>
<dbReference type="PANTHER" id="PTHR23280:SF24">
    <property type="entry name" value="BAND 4.1-LIKE PROTEIN 1"/>
    <property type="match status" value="1"/>
</dbReference>
<dbReference type="SUPFAM" id="SSF50729">
    <property type="entry name" value="PH domain-like"/>
    <property type="match status" value="1"/>
</dbReference>
<dbReference type="FunFam" id="2.30.29.30:FF:000001">
    <property type="entry name" value="Erythrocyte membrane protein band 4.1"/>
    <property type="match status" value="1"/>
</dbReference>
<dbReference type="Pfam" id="PF04382">
    <property type="entry name" value="SAB"/>
    <property type="match status" value="1"/>
</dbReference>
<dbReference type="GO" id="GO:0030866">
    <property type="term" value="P:cortical actin cytoskeleton organization"/>
    <property type="evidence" value="ECO:0007669"/>
    <property type="project" value="InterPro"/>
</dbReference>
<feature type="compositionally biased region" description="Polar residues" evidence="6">
    <location>
        <begin position="668"/>
        <end position="682"/>
    </location>
</feature>
<dbReference type="GO" id="GO:0005886">
    <property type="term" value="C:plasma membrane"/>
    <property type="evidence" value="ECO:0007669"/>
    <property type="project" value="TreeGrafter"/>
</dbReference>
<dbReference type="InterPro" id="IPR018979">
    <property type="entry name" value="FERM_N"/>
</dbReference>
<dbReference type="FunFam" id="1.20.80.10:FF:000001">
    <property type="entry name" value="Erythrocyte membrane protein band 4.1"/>
    <property type="match status" value="1"/>
</dbReference>
<dbReference type="InterPro" id="IPR029071">
    <property type="entry name" value="Ubiquitin-like_domsf"/>
</dbReference>
<dbReference type="Gene3D" id="1.20.80.10">
    <property type="match status" value="1"/>
</dbReference>
<evidence type="ECO:0000313" key="8">
    <source>
        <dbReference type="EMBL" id="NWR76968.1"/>
    </source>
</evidence>
<feature type="compositionally biased region" description="Basic and acidic residues" evidence="6">
    <location>
        <begin position="501"/>
        <end position="520"/>
    </location>
</feature>
<dbReference type="PANTHER" id="PTHR23280">
    <property type="entry name" value="4.1 G PROTEIN"/>
    <property type="match status" value="1"/>
</dbReference>
<dbReference type="CDD" id="cd13184">
    <property type="entry name" value="FERM_C_4_1_family"/>
    <property type="match status" value="1"/>
</dbReference>
<comment type="caution">
    <text evidence="8">The sequence shown here is derived from an EMBL/GenBank/DDBJ whole genome shotgun (WGS) entry which is preliminary data.</text>
</comment>
<dbReference type="SUPFAM" id="SSF47031">
    <property type="entry name" value="Second domain of FERM"/>
    <property type="match status" value="1"/>
</dbReference>
<dbReference type="SUPFAM" id="SSF54236">
    <property type="entry name" value="Ubiquitin-like"/>
    <property type="match status" value="1"/>
</dbReference>
<dbReference type="InterPro" id="IPR035963">
    <property type="entry name" value="FERM_2"/>
</dbReference>
<proteinExistence type="predicted"/>
<dbReference type="CDD" id="cd14473">
    <property type="entry name" value="FERM_B-lobe"/>
    <property type="match status" value="1"/>
</dbReference>
<dbReference type="PRINTS" id="PR00661">
    <property type="entry name" value="ERMFAMILY"/>
</dbReference>
<dbReference type="Gene3D" id="3.10.20.90">
    <property type="entry name" value="Phosphatidylinositol 3-kinase Catalytic Subunit, Chain A, domain 1"/>
    <property type="match status" value="1"/>
</dbReference>
<feature type="non-terminal residue" evidence="8">
    <location>
        <position position="870"/>
    </location>
</feature>
<dbReference type="AlphaFoldDB" id="A0A7K5A2D8"/>
<dbReference type="EMBL" id="VYZI01000406">
    <property type="protein sequence ID" value="NWR76968.1"/>
    <property type="molecule type" value="Genomic_DNA"/>
</dbReference>
<dbReference type="PROSITE" id="PS00660">
    <property type="entry name" value="FERM_1"/>
    <property type="match status" value="1"/>
</dbReference>
<dbReference type="SMART" id="SM01195">
    <property type="entry name" value="FA"/>
    <property type="match status" value="1"/>
</dbReference>
<dbReference type="GO" id="GO:0031032">
    <property type="term" value="P:actomyosin structure organization"/>
    <property type="evidence" value="ECO:0007669"/>
    <property type="project" value="TreeGrafter"/>
</dbReference>
<dbReference type="OrthoDB" id="6589456at2759"/>
<dbReference type="InterPro" id="IPR008379">
    <property type="entry name" value="Band_4.1_C"/>
</dbReference>
<evidence type="ECO:0000256" key="2">
    <source>
        <dbReference type="ARBA" id="ARBA00022490"/>
    </source>
</evidence>
<dbReference type="InterPro" id="IPR000299">
    <property type="entry name" value="FERM_domain"/>
</dbReference>
<keyword evidence="9" id="KW-1185">Reference proteome</keyword>
<evidence type="ECO:0000256" key="5">
    <source>
        <dbReference type="ARBA" id="ARBA00023212"/>
    </source>
</evidence>
<dbReference type="InterPro" id="IPR019749">
    <property type="entry name" value="Band_41_domain"/>
</dbReference>
<dbReference type="PROSITE" id="PS00661">
    <property type="entry name" value="FERM_2"/>
    <property type="match status" value="1"/>
</dbReference>
<feature type="domain" description="FERM" evidence="7">
    <location>
        <begin position="96"/>
        <end position="377"/>
    </location>
</feature>
<dbReference type="Gene3D" id="2.30.29.30">
    <property type="entry name" value="Pleckstrin-homology domain (PH domain)/Phosphotyrosine-binding domain (PTB)"/>
    <property type="match status" value="1"/>
</dbReference>
<feature type="region of interest" description="Disordered" evidence="6">
    <location>
        <begin position="426"/>
        <end position="479"/>
    </location>
</feature>
<name>A0A7K5A2D8_9AVES</name>
<dbReference type="SMART" id="SM00295">
    <property type="entry name" value="B41"/>
    <property type="match status" value="1"/>
</dbReference>
<dbReference type="Proteomes" id="UP000517892">
    <property type="component" value="Unassembled WGS sequence"/>
</dbReference>
<dbReference type="FunFam" id="3.10.20.90:FF:000002">
    <property type="entry name" value="Erythrocyte protein band 4.1-like 3"/>
    <property type="match status" value="1"/>
</dbReference>
<evidence type="ECO:0000256" key="6">
    <source>
        <dbReference type="SAM" id="MobiDB-lite"/>
    </source>
</evidence>
<dbReference type="SMART" id="SM01196">
    <property type="entry name" value="FERM_C"/>
    <property type="match status" value="1"/>
</dbReference>
<dbReference type="PRINTS" id="PR00935">
    <property type="entry name" value="BAND41"/>
</dbReference>
<dbReference type="Pfam" id="PF08736">
    <property type="entry name" value="FA"/>
    <property type="match status" value="1"/>
</dbReference>
<evidence type="ECO:0000256" key="4">
    <source>
        <dbReference type="ARBA" id="ARBA00023203"/>
    </source>
</evidence>
<dbReference type="InterPro" id="IPR000798">
    <property type="entry name" value="Ez/rad/moesin-like"/>
</dbReference>
<dbReference type="Pfam" id="PF09379">
    <property type="entry name" value="FERM_N"/>
    <property type="match status" value="1"/>
</dbReference>
<keyword evidence="2" id="KW-0963">Cytoplasm</keyword>
<dbReference type="InterPro" id="IPR019748">
    <property type="entry name" value="FERM_central"/>
</dbReference>
<feature type="compositionally biased region" description="Basic and acidic residues" evidence="6">
    <location>
        <begin position="529"/>
        <end position="566"/>
    </location>
</feature>
<comment type="subcellular location">
    <subcellularLocation>
        <location evidence="1">Cytoplasm</location>
        <location evidence="1">Cytoskeleton</location>
    </subcellularLocation>
</comment>
<dbReference type="InterPro" id="IPR011993">
    <property type="entry name" value="PH-like_dom_sf"/>
</dbReference>
<protein>
    <submittedName>
        <fullName evidence="8">E41L1 protein</fullName>
    </submittedName>
</protein>
<evidence type="ECO:0000256" key="1">
    <source>
        <dbReference type="ARBA" id="ARBA00004245"/>
    </source>
</evidence>
<feature type="region of interest" description="Disordered" evidence="6">
    <location>
        <begin position="1"/>
        <end position="90"/>
    </location>
</feature>
<dbReference type="InterPro" id="IPR019747">
    <property type="entry name" value="FERM_CS"/>
</dbReference>
<dbReference type="Pfam" id="PF00373">
    <property type="entry name" value="FERM_M"/>
    <property type="match status" value="1"/>
</dbReference>
<dbReference type="InterPro" id="IPR007477">
    <property type="entry name" value="SAB_dom"/>
</dbReference>
<dbReference type="PIRSF" id="PIRSF002304">
    <property type="entry name" value="Membrane_skeletal_4_1"/>
    <property type="match status" value="1"/>
</dbReference>
<organism evidence="8 9">
    <name type="scientific">Centropus unirufus</name>
    <dbReference type="NCBI Taxonomy" id="1118519"/>
    <lineage>
        <taxon>Eukaryota</taxon>
        <taxon>Metazoa</taxon>
        <taxon>Chordata</taxon>
        <taxon>Craniata</taxon>
        <taxon>Vertebrata</taxon>
        <taxon>Euteleostomi</taxon>
        <taxon>Archelosauria</taxon>
        <taxon>Archosauria</taxon>
        <taxon>Dinosauria</taxon>
        <taxon>Saurischia</taxon>
        <taxon>Theropoda</taxon>
        <taxon>Coelurosauria</taxon>
        <taxon>Aves</taxon>
        <taxon>Neognathae</taxon>
        <taxon>Neoaves</taxon>
        <taxon>Otidimorphae</taxon>
        <taxon>Cuculiformes</taxon>
        <taxon>Centropidae</taxon>
        <taxon>Centropus</taxon>
    </lineage>
</organism>
<evidence type="ECO:0000256" key="3">
    <source>
        <dbReference type="ARBA" id="ARBA00022553"/>
    </source>
</evidence>
<dbReference type="InterPro" id="IPR014847">
    <property type="entry name" value="FA"/>
</dbReference>
<dbReference type="Pfam" id="PF05902">
    <property type="entry name" value="4_1_CTD"/>
    <property type="match status" value="1"/>
</dbReference>
<evidence type="ECO:0000259" key="7">
    <source>
        <dbReference type="PROSITE" id="PS50057"/>
    </source>
</evidence>
<dbReference type="InterPro" id="IPR018980">
    <property type="entry name" value="FERM_PH-like_C"/>
</dbReference>
<dbReference type="GO" id="GO:0003779">
    <property type="term" value="F:actin binding"/>
    <property type="evidence" value="ECO:0007669"/>
    <property type="project" value="UniProtKB-KW"/>
</dbReference>
<feature type="non-terminal residue" evidence="8">
    <location>
        <position position="1"/>
    </location>
</feature>
<dbReference type="Pfam" id="PF09380">
    <property type="entry name" value="FERM_C"/>
    <property type="match status" value="1"/>
</dbReference>
<feature type="compositionally biased region" description="Basic and acidic residues" evidence="6">
    <location>
        <begin position="442"/>
        <end position="465"/>
    </location>
</feature>
<dbReference type="CDD" id="cd17201">
    <property type="entry name" value="FERM_F1_EPB41L1"/>
    <property type="match status" value="1"/>
</dbReference>
<keyword evidence="4" id="KW-0009">Actin-binding</keyword>
<sequence length="870" mass="96665">MTTETEPGSEVKNTQEEAPQQPEAGAHGPTAAATNPTGRDAEANEKPGAQSDARSMDPSTEMEEKDYSETDGLSDKTTPSKTQKSPQKSAKKVKSALCRVTLLDASEYECEVEKHARGQVLFDMVCEHLNLLEKDYFGLTFCDSDSQKNWLDPSKEIKKQIRSGPWNFAFTVKFYPPDPAQLTEDITRYYLCLQLRADIITGRLPCSFVTHALLGSYAVQAELGDHDAEEHVGNYVSELRFAPNQTRELEERIMELHKTYRGMTPGEAEIHFLENAKKLSMYGVDLHHAKDSEGIDIMLGVCANGLLIYRDRLRINRFAWPKILKISYKRSNFYIKIRPGEYEQFESTIGFKLPNHRSAKRLWKVCIEHHTFFRLVSPEPPPKGFLVMGSKFRYSGRTQAQTRQASALIDRPAPFFERSSSKRYTMSRSLDGEFSRPASVSENHDAGAEGEKRDEDGEFGRRRSETEDEEVTTPTKIKELKFLDKPEDVLLKHQASINELKRTLKEPNSKLVHRDRDRRLPSSPASSSPKHEDETPKGTPEKASERAGVREGAEERAKPPRHRAPESDTGDEEQDQEKDSVFLKDNHLAIERKCSSITVSSTSSLEAEVDFTVIGDYHGTAFEDISRSLPELDKDKSETEDEGLVSVQHTDKVVPGLEEDVKVGEKASQPSSDVSQLESSAPRTDAVAVAPGPGVKKPEADGSAPQRVGTTDTAQVTWWLHPALVLLPDGSAEPEALRSRPQAAALGGQKSQGVLLAPIFNTNATALFPQITSGSSGKEMLTSLFSATAETLSTSTTTHVTKTVKGGFSETRIEKRIIITGDEDVDQDQALALAIKEAKLQHPDMLVTKAVVYRETEPSPEERDKKPQVG</sequence>
<keyword evidence="3" id="KW-0597">Phosphoprotein</keyword>
<reference evidence="8 9" key="1">
    <citation type="submission" date="2019-09" db="EMBL/GenBank/DDBJ databases">
        <title>Bird 10,000 Genomes (B10K) Project - Family phase.</title>
        <authorList>
            <person name="Zhang G."/>
        </authorList>
    </citation>
    <scope>NUCLEOTIDE SEQUENCE [LARGE SCALE GENOMIC DNA]</scope>
    <source>
        <strain evidence="8">B10K-DU-017-25</strain>
        <tissue evidence="8">Mixed tissue sample</tissue>
    </source>
</reference>
<feature type="region of interest" description="Disordered" evidence="6">
    <location>
        <begin position="628"/>
        <end position="708"/>
    </location>
</feature>
<dbReference type="InterPro" id="IPR014352">
    <property type="entry name" value="FERM/acyl-CoA-bd_prot_sf"/>
</dbReference>
<keyword evidence="5" id="KW-0206">Cytoskeleton</keyword>
<dbReference type="GO" id="GO:0005856">
    <property type="term" value="C:cytoskeleton"/>
    <property type="evidence" value="ECO:0007669"/>
    <property type="project" value="UniProtKB-SubCell"/>
</dbReference>
<evidence type="ECO:0000313" key="9">
    <source>
        <dbReference type="Proteomes" id="UP000517892"/>
    </source>
</evidence>